<comment type="caution">
    <text evidence="2">The sequence shown here is derived from an EMBL/GenBank/DDBJ whole genome shotgun (WGS) entry which is preliminary data.</text>
</comment>
<sequence>MNLNIEKCIDFYSGEYKNGIFAKKHNIKLYIYPSYIDGDCFMFFDNELSKETESFEVRYKDITRVFIDNVNNQRALFIEYNSNSVVNRSKETIVLPGINDISKWYNLILEKQTEFLKAEEKKQKLESENKENQKRIAIEKENKASQFYNNCFSFHIKESTPTFTLFSENNKIALIYIDENRNLNFLKIDGYSEEENNGIIEYKNIHYYEKAGNISYVSDIHGDYSSYGGSLTGGKISKLATVGGGVLFGLMGMALGAALTYKPAEHTLGYSSFSLDTDIKKIDNRNVMLNFYSDTKKQYIDIELPQDIYNFLQTYLPEKKYGIVDELEKKTVLHQSVNVIEDGSLLRVEIAGANSASNNIIESSSDSINDFKQKVEKLKMMKESGLLTDEEFKSEQQKLLRMI</sequence>
<reference evidence="2" key="1">
    <citation type="journal article" date="2021" name="PeerJ">
        <title>Extensive microbial diversity within the chicken gut microbiome revealed by metagenomics and culture.</title>
        <authorList>
            <person name="Gilroy R."/>
            <person name="Ravi A."/>
            <person name="Getino M."/>
            <person name="Pursley I."/>
            <person name="Horton D.L."/>
            <person name="Alikhan N.F."/>
            <person name="Baker D."/>
            <person name="Gharbi K."/>
            <person name="Hall N."/>
            <person name="Watson M."/>
            <person name="Adriaenssens E.M."/>
            <person name="Foster-Nyarko E."/>
            <person name="Jarju S."/>
            <person name="Secka A."/>
            <person name="Antonio M."/>
            <person name="Oren A."/>
            <person name="Chaudhuri R.R."/>
            <person name="La Ragione R."/>
            <person name="Hildebrand F."/>
            <person name="Pallen M.J."/>
        </authorList>
    </citation>
    <scope>NUCLEOTIDE SEQUENCE</scope>
    <source>
        <strain evidence="2">CHK179-7159</strain>
    </source>
</reference>
<evidence type="ECO:0000313" key="3">
    <source>
        <dbReference type="Proteomes" id="UP000886858"/>
    </source>
</evidence>
<dbReference type="EMBL" id="DWYY01000200">
    <property type="protein sequence ID" value="HJA94762.1"/>
    <property type="molecule type" value="Genomic_DNA"/>
</dbReference>
<evidence type="ECO:0000313" key="2">
    <source>
        <dbReference type="EMBL" id="HJA94762.1"/>
    </source>
</evidence>
<evidence type="ECO:0008006" key="4">
    <source>
        <dbReference type="Google" id="ProtNLM"/>
    </source>
</evidence>
<organism evidence="2 3">
    <name type="scientific">Candidatus Eisenbergiella merdipullorum</name>
    <dbReference type="NCBI Taxonomy" id="2838553"/>
    <lineage>
        <taxon>Bacteria</taxon>
        <taxon>Bacillati</taxon>
        <taxon>Bacillota</taxon>
        <taxon>Clostridia</taxon>
        <taxon>Lachnospirales</taxon>
        <taxon>Lachnospiraceae</taxon>
        <taxon>Eisenbergiella</taxon>
    </lineage>
</organism>
<protein>
    <recommendedName>
        <fullName evidence="4">SHOCT domain-containing protein</fullName>
    </recommendedName>
</protein>
<keyword evidence="1" id="KW-0175">Coiled coil</keyword>
<accession>A0A9D2I9V6</accession>
<gene>
    <name evidence="2" type="ORF">H9717_16875</name>
</gene>
<dbReference type="AlphaFoldDB" id="A0A9D2I9V6"/>
<reference evidence="2" key="2">
    <citation type="submission" date="2021-04" db="EMBL/GenBank/DDBJ databases">
        <authorList>
            <person name="Gilroy R."/>
        </authorList>
    </citation>
    <scope>NUCLEOTIDE SEQUENCE</scope>
    <source>
        <strain evidence="2">CHK179-7159</strain>
    </source>
</reference>
<proteinExistence type="predicted"/>
<dbReference type="Proteomes" id="UP000886858">
    <property type="component" value="Unassembled WGS sequence"/>
</dbReference>
<evidence type="ECO:0000256" key="1">
    <source>
        <dbReference type="SAM" id="Coils"/>
    </source>
</evidence>
<feature type="coiled-coil region" evidence="1">
    <location>
        <begin position="108"/>
        <end position="142"/>
    </location>
</feature>
<name>A0A9D2I9V6_9FIRM</name>